<organism evidence="1 2">
    <name type="scientific">Jaminaea rosea</name>
    <dbReference type="NCBI Taxonomy" id="1569628"/>
    <lineage>
        <taxon>Eukaryota</taxon>
        <taxon>Fungi</taxon>
        <taxon>Dikarya</taxon>
        <taxon>Basidiomycota</taxon>
        <taxon>Ustilaginomycotina</taxon>
        <taxon>Exobasidiomycetes</taxon>
        <taxon>Microstromatales</taxon>
        <taxon>Microstromatales incertae sedis</taxon>
        <taxon>Jaminaea</taxon>
    </lineage>
</organism>
<dbReference type="PANTHER" id="PTHR28027:SF1">
    <property type="entry name" value="CAMP INDEPENDENT REGULATORY PROTEIN (AFU_ORTHOLOGUE AFUA_3G09640)"/>
    <property type="match status" value="1"/>
</dbReference>
<keyword evidence="2" id="KW-1185">Reference proteome</keyword>
<accession>A0A316URK0</accession>
<dbReference type="Pfam" id="PF09729">
    <property type="entry name" value="Gti1_Pac2"/>
    <property type="match status" value="1"/>
</dbReference>
<sequence>TYRGHIKTSTDAILLLAACDLPASPPPRRIHRRLLESERADLIQPGSIFVWDEKEAGMRRWTDGKCWSASRVSGCFLTYRELEVRKRSAHDINGPRANQYKVEGLIKQSFSMTTTSGRKLHIVSYYTKRDVREGRLRRVSEDPR</sequence>
<dbReference type="RefSeq" id="XP_025362216.1">
    <property type="nucleotide sequence ID" value="XM_025504173.1"/>
</dbReference>
<evidence type="ECO:0008006" key="3">
    <source>
        <dbReference type="Google" id="ProtNLM"/>
    </source>
</evidence>
<dbReference type="AlphaFoldDB" id="A0A316URK0"/>
<dbReference type="PANTHER" id="PTHR28027">
    <property type="entry name" value="TRANSCRIPTIONAL REGULATOR MIT1"/>
    <property type="match status" value="1"/>
</dbReference>
<name>A0A316URK0_9BASI</name>
<reference evidence="1 2" key="1">
    <citation type="journal article" date="2018" name="Mol. Biol. Evol.">
        <title>Broad Genomic Sampling Reveals a Smut Pathogenic Ancestry of the Fungal Clade Ustilaginomycotina.</title>
        <authorList>
            <person name="Kijpornyongpan T."/>
            <person name="Mondo S.J."/>
            <person name="Barry K."/>
            <person name="Sandor L."/>
            <person name="Lee J."/>
            <person name="Lipzen A."/>
            <person name="Pangilinan J."/>
            <person name="LaButti K."/>
            <person name="Hainaut M."/>
            <person name="Henrissat B."/>
            <person name="Grigoriev I.V."/>
            <person name="Spatafora J.W."/>
            <person name="Aime M.C."/>
        </authorList>
    </citation>
    <scope>NUCLEOTIDE SEQUENCE [LARGE SCALE GENOMIC DNA]</scope>
    <source>
        <strain evidence="1 2">MCA 5214</strain>
    </source>
</reference>
<dbReference type="InterPro" id="IPR018608">
    <property type="entry name" value="Gti1/Pac2"/>
</dbReference>
<dbReference type="Proteomes" id="UP000245884">
    <property type="component" value="Unassembled WGS sequence"/>
</dbReference>
<evidence type="ECO:0000313" key="2">
    <source>
        <dbReference type="Proteomes" id="UP000245884"/>
    </source>
</evidence>
<dbReference type="GO" id="GO:0003677">
    <property type="term" value="F:DNA binding"/>
    <property type="evidence" value="ECO:0007669"/>
    <property type="project" value="TreeGrafter"/>
</dbReference>
<feature type="non-terminal residue" evidence="1">
    <location>
        <position position="144"/>
    </location>
</feature>
<gene>
    <name evidence="1" type="ORF">BDZ90DRAFT_213623</name>
</gene>
<evidence type="ECO:0000313" key="1">
    <source>
        <dbReference type="EMBL" id="PWN27604.1"/>
    </source>
</evidence>
<dbReference type="EMBL" id="KZ819667">
    <property type="protein sequence ID" value="PWN27604.1"/>
    <property type="molecule type" value="Genomic_DNA"/>
</dbReference>
<dbReference type="OrthoDB" id="5572844at2759"/>
<protein>
    <recommendedName>
        <fullName evidence="3">cAMP-independent regulatory protein pac2</fullName>
    </recommendedName>
</protein>
<feature type="non-terminal residue" evidence="1">
    <location>
        <position position="1"/>
    </location>
</feature>
<dbReference type="GeneID" id="37025996"/>
<proteinExistence type="predicted"/>